<dbReference type="EnsemblMetazoa" id="CLYHEMT004221.1">
    <property type="protein sequence ID" value="CLYHEMP004221.1"/>
    <property type="gene ID" value="CLYHEMG004221"/>
</dbReference>
<organism evidence="4 5">
    <name type="scientific">Clytia hemisphaerica</name>
    <dbReference type="NCBI Taxonomy" id="252671"/>
    <lineage>
        <taxon>Eukaryota</taxon>
        <taxon>Metazoa</taxon>
        <taxon>Cnidaria</taxon>
        <taxon>Hydrozoa</taxon>
        <taxon>Hydroidolina</taxon>
        <taxon>Leptothecata</taxon>
        <taxon>Obeliida</taxon>
        <taxon>Clytiidae</taxon>
        <taxon>Clytia</taxon>
    </lineage>
</organism>
<comment type="similarity">
    <text evidence="1">Belongs to the inositol 1,4,5-trisphosphate 5-phosphatase type II family.</text>
</comment>
<feature type="region of interest" description="Disordered" evidence="2">
    <location>
        <begin position="430"/>
        <end position="454"/>
    </location>
</feature>
<dbReference type="AlphaFoldDB" id="A0A7M5V8E9"/>
<evidence type="ECO:0000313" key="5">
    <source>
        <dbReference type="Proteomes" id="UP000594262"/>
    </source>
</evidence>
<dbReference type="InterPro" id="IPR000300">
    <property type="entry name" value="IPPc"/>
</dbReference>
<dbReference type="GeneID" id="136817163"/>
<evidence type="ECO:0000313" key="4">
    <source>
        <dbReference type="EnsemblMetazoa" id="CLYHEMP004221.1"/>
    </source>
</evidence>
<evidence type="ECO:0000256" key="2">
    <source>
        <dbReference type="SAM" id="MobiDB-lite"/>
    </source>
</evidence>
<dbReference type="RefSeq" id="XP_066929603.1">
    <property type="nucleotide sequence ID" value="XM_067073502.1"/>
</dbReference>
<dbReference type="Pfam" id="PF22669">
    <property type="entry name" value="Exo_endo_phos2"/>
    <property type="match status" value="1"/>
</dbReference>
<dbReference type="InterPro" id="IPR041611">
    <property type="entry name" value="SKICH"/>
</dbReference>
<dbReference type="Pfam" id="PF17751">
    <property type="entry name" value="SKICH"/>
    <property type="match status" value="1"/>
</dbReference>
<dbReference type="PANTHER" id="PTHR11200">
    <property type="entry name" value="INOSITOL 5-PHOSPHATASE"/>
    <property type="match status" value="1"/>
</dbReference>
<accession>A0A7M5V8E9</accession>
<feature type="domain" description="Inositol polyphosphate-related phosphatase" evidence="3">
    <location>
        <begin position="16"/>
        <end position="323"/>
    </location>
</feature>
<dbReference type="FunFam" id="2.60.40.2840:FF:000003">
    <property type="entry name" value="Phosphatidylinositol 4,5-bisphosphate 5-phosphatase A"/>
    <property type="match status" value="1"/>
</dbReference>
<name>A0A7M5V8E9_9CNID</name>
<dbReference type="Proteomes" id="UP000594262">
    <property type="component" value="Unplaced"/>
</dbReference>
<dbReference type="InterPro" id="IPR046985">
    <property type="entry name" value="IP5"/>
</dbReference>
<protein>
    <recommendedName>
        <fullName evidence="3">Inositol polyphosphate-related phosphatase domain-containing protein</fullName>
    </recommendedName>
</protein>
<dbReference type="PANTHER" id="PTHR11200:SF275">
    <property type="entry name" value="LD06095P"/>
    <property type="match status" value="1"/>
</dbReference>
<dbReference type="InterPro" id="IPR036691">
    <property type="entry name" value="Endo/exonu/phosph_ase_sf"/>
</dbReference>
<dbReference type="SUPFAM" id="SSF56219">
    <property type="entry name" value="DNase I-like"/>
    <property type="match status" value="1"/>
</dbReference>
<dbReference type="Gene3D" id="3.60.10.10">
    <property type="entry name" value="Endonuclease/exonuclease/phosphatase"/>
    <property type="match status" value="1"/>
</dbReference>
<evidence type="ECO:0000259" key="3">
    <source>
        <dbReference type="SMART" id="SM00128"/>
    </source>
</evidence>
<dbReference type="GO" id="GO:0004439">
    <property type="term" value="F:phosphatidylinositol-4,5-bisphosphate 5-phosphatase activity"/>
    <property type="evidence" value="ECO:0007669"/>
    <property type="project" value="TreeGrafter"/>
</dbReference>
<evidence type="ECO:0000256" key="1">
    <source>
        <dbReference type="ARBA" id="ARBA00005910"/>
    </source>
</evidence>
<proteinExistence type="inferred from homology"/>
<keyword evidence="5" id="KW-1185">Reference proteome</keyword>
<dbReference type="GO" id="GO:0046856">
    <property type="term" value="P:phosphatidylinositol dephosphorylation"/>
    <property type="evidence" value="ECO:0007669"/>
    <property type="project" value="InterPro"/>
</dbReference>
<dbReference type="OrthoDB" id="62798at2759"/>
<dbReference type="Gene3D" id="2.60.40.2840">
    <property type="match status" value="1"/>
</dbReference>
<reference evidence="4" key="1">
    <citation type="submission" date="2021-01" db="UniProtKB">
        <authorList>
            <consortium name="EnsemblMetazoa"/>
        </authorList>
    </citation>
    <scope>IDENTIFICATION</scope>
</reference>
<sequence length="454" mass="52055">MCCVNLSALYCCKGKDKIRIVTSSWNIAGLSPKDENLDEWLHLLEDHHDKLSDVFVVGLQEVPSDPSSLVLDYYIRNDPWTKRLLLFLGTKGIAMVEMVRMMGLLLIVAVKPKHLSHIREIRTTYTKTAFYGLLGTKGAVSIRFNLYGESFCFVNNHFVAGEDYCLQRNNHFQSVMSKTMFPNCESSEIQKHRYNILFGDFNYRIENLEKSNVQELATKSDFKTLISNDQLTINRQKGECFEGYNEFDISFPPTYKYDLNSDAFDTSAKKRTPSYTDRILWKEQTDTGETTLQQSSYSAHMSYKSSDHRPISGEFIVNIPVVLTSTPVIEFRFDDSFIPWTSEEDGVCIFHCKGYQTSSWDWIGLYSLDFKSPKDYYTYEWSVSGADETGQDGCMVLFDDVPEEHGYYMFGYWSRALECVLGFSEPFLVAPEPEPEEPQEVTVESPPEAGANQV</sequence>
<dbReference type="SMART" id="SM00128">
    <property type="entry name" value="IPPc"/>
    <property type="match status" value="1"/>
</dbReference>